<dbReference type="EMBL" id="BK059101">
    <property type="protein sequence ID" value="DAE30001.1"/>
    <property type="molecule type" value="Genomic_DNA"/>
</dbReference>
<organism evidence="1">
    <name type="scientific">virus sp. ctE0n6</name>
    <dbReference type="NCBI Taxonomy" id="2827985"/>
    <lineage>
        <taxon>Viruses</taxon>
    </lineage>
</organism>
<accession>A0A8S5RFZ7</accession>
<sequence>MGKKIQYEICNVCKHKNNITESIELNDYDDSWRDGYILCYCQECGNQLEIRVK</sequence>
<reference evidence="1" key="1">
    <citation type="journal article" date="2021" name="Proc. Natl. Acad. Sci. U.S.A.">
        <title>A Catalog of Tens of Thousands of Viruses from Human Metagenomes Reveals Hidden Associations with Chronic Diseases.</title>
        <authorList>
            <person name="Tisza M.J."/>
            <person name="Buck C.B."/>
        </authorList>
    </citation>
    <scope>NUCLEOTIDE SEQUENCE</scope>
    <source>
        <strain evidence="1">CtE0n6</strain>
    </source>
</reference>
<evidence type="ECO:0000313" key="1">
    <source>
        <dbReference type="EMBL" id="DAE30001.1"/>
    </source>
</evidence>
<protein>
    <submittedName>
        <fullName evidence="1">Acetylornithine deacetylase</fullName>
    </submittedName>
</protein>
<name>A0A8S5RFZ7_9VIRU</name>
<proteinExistence type="predicted"/>